<dbReference type="AlphaFoldDB" id="A0A6V7WQC5"/>
<evidence type="ECO:0000259" key="6">
    <source>
        <dbReference type="PROSITE" id="PS50262"/>
    </source>
</evidence>
<keyword evidence="4 5" id="KW-0472">Membrane</keyword>
<dbReference type="Proteomes" id="UP000580250">
    <property type="component" value="Unassembled WGS sequence"/>
</dbReference>
<evidence type="ECO:0000256" key="1">
    <source>
        <dbReference type="ARBA" id="ARBA00004370"/>
    </source>
</evidence>
<feature type="domain" description="G-protein coupled receptors family 1 profile" evidence="6">
    <location>
        <begin position="1"/>
        <end position="197"/>
    </location>
</feature>
<evidence type="ECO:0000256" key="3">
    <source>
        <dbReference type="ARBA" id="ARBA00022989"/>
    </source>
</evidence>
<feature type="transmembrane region" description="Helical" evidence="5">
    <location>
        <begin position="20"/>
        <end position="43"/>
    </location>
</feature>
<dbReference type="PROSITE" id="PS50262">
    <property type="entry name" value="G_PROTEIN_RECEP_F1_2"/>
    <property type="match status" value="1"/>
</dbReference>
<proteinExistence type="predicted"/>
<accession>A0A6V7WQC5</accession>
<reference evidence="7 8" key="1">
    <citation type="submission" date="2020-08" db="EMBL/GenBank/DDBJ databases">
        <authorList>
            <person name="Koutsovoulos G."/>
            <person name="Danchin GJ E."/>
        </authorList>
    </citation>
    <scope>NUCLEOTIDE SEQUENCE [LARGE SCALE GENOMIC DNA]</scope>
</reference>
<dbReference type="Pfam" id="PF10320">
    <property type="entry name" value="7TM_GPCR_Srsx"/>
    <property type="match status" value="1"/>
</dbReference>
<dbReference type="GO" id="GO:0016020">
    <property type="term" value="C:membrane"/>
    <property type="evidence" value="ECO:0007669"/>
    <property type="project" value="UniProtKB-SubCell"/>
</dbReference>
<dbReference type="InterPro" id="IPR017452">
    <property type="entry name" value="GPCR_Rhodpsn_7TM"/>
</dbReference>
<dbReference type="Gene3D" id="1.20.1070.10">
    <property type="entry name" value="Rhodopsin 7-helix transmembrane proteins"/>
    <property type="match status" value="1"/>
</dbReference>
<evidence type="ECO:0000313" key="8">
    <source>
        <dbReference type="Proteomes" id="UP000580250"/>
    </source>
</evidence>
<dbReference type="InterPro" id="IPR000276">
    <property type="entry name" value="GPCR_Rhodpsn"/>
</dbReference>
<dbReference type="GO" id="GO:0004930">
    <property type="term" value="F:G protein-coupled receptor activity"/>
    <property type="evidence" value="ECO:0007669"/>
    <property type="project" value="InterPro"/>
</dbReference>
<feature type="transmembrane region" description="Helical" evidence="5">
    <location>
        <begin position="100"/>
        <end position="125"/>
    </location>
</feature>
<gene>
    <name evidence="7" type="ORF">MENT_LOCUS41927</name>
</gene>
<dbReference type="SMART" id="SM01381">
    <property type="entry name" value="7TM_GPCR_Srsx"/>
    <property type="match status" value="1"/>
</dbReference>
<dbReference type="InterPro" id="IPR019424">
    <property type="entry name" value="7TM_GPCR_Srsx"/>
</dbReference>
<dbReference type="EMBL" id="CAJEWN010000738">
    <property type="protein sequence ID" value="CAD2189219.1"/>
    <property type="molecule type" value="Genomic_DNA"/>
</dbReference>
<comment type="caution">
    <text evidence="7">The sequence shown here is derived from an EMBL/GenBank/DDBJ whole genome shotgun (WGS) entry which is preliminary data.</text>
</comment>
<feature type="transmembrane region" description="Helical" evidence="5">
    <location>
        <begin position="176"/>
        <end position="199"/>
    </location>
</feature>
<name>A0A6V7WQC5_MELEN</name>
<evidence type="ECO:0000256" key="4">
    <source>
        <dbReference type="ARBA" id="ARBA00023136"/>
    </source>
</evidence>
<evidence type="ECO:0000256" key="2">
    <source>
        <dbReference type="ARBA" id="ARBA00022692"/>
    </source>
</evidence>
<evidence type="ECO:0000256" key="5">
    <source>
        <dbReference type="SAM" id="Phobius"/>
    </source>
</evidence>
<keyword evidence="2 5" id="KW-0812">Transmembrane</keyword>
<evidence type="ECO:0000313" key="7">
    <source>
        <dbReference type="EMBL" id="CAD2189219.1"/>
    </source>
</evidence>
<dbReference type="OrthoDB" id="5888748at2759"/>
<organism evidence="7 8">
    <name type="scientific">Meloidogyne enterolobii</name>
    <name type="common">Root-knot nematode worm</name>
    <name type="synonym">Meloidogyne mayaguensis</name>
    <dbReference type="NCBI Taxonomy" id="390850"/>
    <lineage>
        <taxon>Eukaryota</taxon>
        <taxon>Metazoa</taxon>
        <taxon>Ecdysozoa</taxon>
        <taxon>Nematoda</taxon>
        <taxon>Chromadorea</taxon>
        <taxon>Rhabditida</taxon>
        <taxon>Tylenchina</taxon>
        <taxon>Tylenchomorpha</taxon>
        <taxon>Tylenchoidea</taxon>
        <taxon>Meloidogynidae</taxon>
        <taxon>Meloidogyninae</taxon>
        <taxon>Meloidogyne</taxon>
    </lineage>
</organism>
<comment type="subcellular location">
    <subcellularLocation>
        <location evidence="1">Membrane</location>
    </subcellularLocation>
</comment>
<protein>
    <recommendedName>
        <fullName evidence="6">G-protein coupled receptors family 1 profile domain-containing protein</fullName>
    </recommendedName>
</protein>
<feature type="transmembrane region" description="Helical" evidence="5">
    <location>
        <begin position="137"/>
        <end position="164"/>
    </location>
</feature>
<sequence>MDFIPYKQAILIHTPSLFGFFGAVFMLVSLSVDRLLAVIIPITYRNLKQFYYISLHVFIILLHIIYGMFIMNMAKISTPNWMISGGLGDLFTPPLYLMNIIYYSDVCLMFTAIIIYIIVGILIKFKTEVKDERIKKMYLSLFLIVLVNIGGYFICNLFVAFLLLSIVQLTPLNIWIFNNIFAIFLNIAAASIGPILYFNSGEYRIAFKRAFVDVKKLLKLNKSGVSTINAVIVNNQKEMKITPVSK</sequence>
<feature type="transmembrane region" description="Helical" evidence="5">
    <location>
        <begin position="50"/>
        <end position="71"/>
    </location>
</feature>
<dbReference type="PANTHER" id="PTHR23360">
    <property type="entry name" value="G-PROTEIN COUPLED RECEPTORS FAMILY 1 PROFILE DOMAIN-CONTAINING PROTEIN-RELATED"/>
    <property type="match status" value="1"/>
</dbReference>
<dbReference type="InterPro" id="IPR047130">
    <property type="entry name" value="7TM_GPCR_Srsx_nematod"/>
</dbReference>
<dbReference type="SUPFAM" id="SSF81321">
    <property type="entry name" value="Family A G protein-coupled receptor-like"/>
    <property type="match status" value="1"/>
</dbReference>
<keyword evidence="3 5" id="KW-1133">Transmembrane helix</keyword>